<sequence>MMKLSLIIKHLEQDEPDGYPDEGMMFQVGISIMNTAKKKKVEQYLEKFKMVFIIFKKDIRLNQEKLFYKCSSTFLSQP</sequence>
<dbReference type="RefSeq" id="WP_327965795.1">
    <property type="nucleotide sequence ID" value="NZ_JARMQG010000002.1"/>
</dbReference>
<accession>A0ABU6N4M2</accession>
<name>A0ABU6N4M2_9BACI</name>
<proteinExistence type="predicted"/>
<evidence type="ECO:0000313" key="2">
    <source>
        <dbReference type="Proteomes" id="UP001330749"/>
    </source>
</evidence>
<protein>
    <submittedName>
        <fullName evidence="1">Uncharacterized protein</fullName>
    </submittedName>
</protein>
<comment type="caution">
    <text evidence="1">The sequence shown here is derived from an EMBL/GenBank/DDBJ whole genome shotgun (WGS) entry which is preliminary data.</text>
</comment>
<gene>
    <name evidence="1" type="ORF">P4447_00185</name>
</gene>
<reference evidence="1 2" key="1">
    <citation type="submission" date="2023-03" db="EMBL/GenBank/DDBJ databases">
        <title>Bacillus Genome Sequencing.</title>
        <authorList>
            <person name="Dunlap C."/>
        </authorList>
    </citation>
    <scope>NUCLEOTIDE SEQUENCE [LARGE SCALE GENOMIC DNA]</scope>
    <source>
        <strain evidence="1 2">B-14544</strain>
    </source>
</reference>
<evidence type="ECO:0000313" key="1">
    <source>
        <dbReference type="EMBL" id="MED3560978.1"/>
    </source>
</evidence>
<dbReference type="Proteomes" id="UP001330749">
    <property type="component" value="Unassembled WGS sequence"/>
</dbReference>
<keyword evidence="2" id="KW-1185">Reference proteome</keyword>
<dbReference type="EMBL" id="JARMQG010000002">
    <property type="protein sequence ID" value="MED3560978.1"/>
    <property type="molecule type" value="Genomic_DNA"/>
</dbReference>
<organism evidence="1 2">
    <name type="scientific">Bacillus xiapuensis</name>
    <dbReference type="NCBI Taxonomy" id="2014075"/>
    <lineage>
        <taxon>Bacteria</taxon>
        <taxon>Bacillati</taxon>
        <taxon>Bacillota</taxon>
        <taxon>Bacilli</taxon>
        <taxon>Bacillales</taxon>
        <taxon>Bacillaceae</taxon>
        <taxon>Bacillus</taxon>
    </lineage>
</organism>